<reference evidence="6 7" key="1">
    <citation type="submission" date="2019-01" db="EMBL/GenBank/DDBJ databases">
        <title>Ktedonosporobacter rubrisoli SCAWS-G2.</title>
        <authorList>
            <person name="Huang Y."/>
            <person name="Yan B."/>
        </authorList>
    </citation>
    <scope>NUCLEOTIDE SEQUENCE [LARGE SCALE GENOMIC DNA]</scope>
    <source>
        <strain evidence="6 7">SCAWS-G2</strain>
    </source>
</reference>
<proteinExistence type="predicted"/>
<keyword evidence="4" id="KW-0503">Monooxygenase</keyword>
<accession>A0A4P6JM21</accession>
<dbReference type="InterPro" id="IPR019952">
    <property type="entry name" value="F420_OxRdatse_Rv1855c_pred"/>
</dbReference>
<dbReference type="GO" id="GO:0008726">
    <property type="term" value="F:alkanesulfonate monooxygenase activity"/>
    <property type="evidence" value="ECO:0007669"/>
    <property type="project" value="TreeGrafter"/>
</dbReference>
<keyword evidence="7" id="KW-1185">Reference proteome</keyword>
<sequence>MRLGLQIPNFTWPGGPEQLSETYTRIVKQAEQVGFYSLWTMDHVLLPPRIGPIEGEVMEGWNALTFAAALTERIKLGVLVSAVTFRYPGLLVKSATTLDVLSRGRSYFGLGAAWYEEESPAYGIPFPRVKERFERLEETLQIAHQMWSGDERPYAGKHYKLARPLNSPQPLQKPHPPILIAGGGELKTLNLVARYGDACNIFSDGDSLTIRRKLEALREHCETLGRPYEQIEKTTHYTLLNLTADGRDGSFSPAAAIEHFAQLAEQGIDQEIFSVRNVHDPRTFELLAEIIAAVEKIPVAGR</sequence>
<dbReference type="GO" id="GO:0046306">
    <property type="term" value="P:alkanesulfonate catabolic process"/>
    <property type="evidence" value="ECO:0007669"/>
    <property type="project" value="TreeGrafter"/>
</dbReference>
<dbReference type="KEGG" id="kbs:EPA93_09025"/>
<dbReference type="EMBL" id="CP035758">
    <property type="protein sequence ID" value="QBD76143.1"/>
    <property type="molecule type" value="Genomic_DNA"/>
</dbReference>
<dbReference type="InterPro" id="IPR036661">
    <property type="entry name" value="Luciferase-like_sf"/>
</dbReference>
<dbReference type="InterPro" id="IPR050172">
    <property type="entry name" value="SsuD_RutA_monooxygenase"/>
</dbReference>
<feature type="domain" description="Luciferase-like" evidence="5">
    <location>
        <begin position="4"/>
        <end position="234"/>
    </location>
</feature>
<evidence type="ECO:0000313" key="7">
    <source>
        <dbReference type="Proteomes" id="UP000290365"/>
    </source>
</evidence>
<dbReference type="PANTHER" id="PTHR42847">
    <property type="entry name" value="ALKANESULFONATE MONOOXYGENASE"/>
    <property type="match status" value="1"/>
</dbReference>
<keyword evidence="2" id="KW-0288">FMN</keyword>
<dbReference type="Pfam" id="PF00296">
    <property type="entry name" value="Bac_luciferase"/>
    <property type="match status" value="1"/>
</dbReference>
<organism evidence="6 7">
    <name type="scientific">Ktedonosporobacter rubrisoli</name>
    <dbReference type="NCBI Taxonomy" id="2509675"/>
    <lineage>
        <taxon>Bacteria</taxon>
        <taxon>Bacillati</taxon>
        <taxon>Chloroflexota</taxon>
        <taxon>Ktedonobacteria</taxon>
        <taxon>Ktedonobacterales</taxon>
        <taxon>Ktedonosporobacteraceae</taxon>
        <taxon>Ktedonosporobacter</taxon>
    </lineage>
</organism>
<dbReference type="Proteomes" id="UP000290365">
    <property type="component" value="Chromosome"/>
</dbReference>
<evidence type="ECO:0000313" key="6">
    <source>
        <dbReference type="EMBL" id="QBD76143.1"/>
    </source>
</evidence>
<evidence type="ECO:0000256" key="3">
    <source>
        <dbReference type="ARBA" id="ARBA00023002"/>
    </source>
</evidence>
<gene>
    <name evidence="6" type="ORF">EPA93_09025</name>
</gene>
<dbReference type="InterPro" id="IPR011251">
    <property type="entry name" value="Luciferase-like_dom"/>
</dbReference>
<dbReference type="Gene3D" id="3.20.20.30">
    <property type="entry name" value="Luciferase-like domain"/>
    <property type="match status" value="1"/>
</dbReference>
<evidence type="ECO:0000259" key="5">
    <source>
        <dbReference type="Pfam" id="PF00296"/>
    </source>
</evidence>
<dbReference type="AlphaFoldDB" id="A0A4P6JM21"/>
<dbReference type="NCBIfam" id="TIGR03560">
    <property type="entry name" value="F420_Rv1855c"/>
    <property type="match status" value="1"/>
</dbReference>
<dbReference type="PANTHER" id="PTHR42847:SF4">
    <property type="entry name" value="ALKANESULFONATE MONOOXYGENASE-RELATED"/>
    <property type="match status" value="1"/>
</dbReference>
<dbReference type="OrthoDB" id="143323at2"/>
<dbReference type="SUPFAM" id="SSF51679">
    <property type="entry name" value="Bacterial luciferase-like"/>
    <property type="match status" value="1"/>
</dbReference>
<keyword evidence="3" id="KW-0560">Oxidoreductase</keyword>
<evidence type="ECO:0000256" key="2">
    <source>
        <dbReference type="ARBA" id="ARBA00022643"/>
    </source>
</evidence>
<name>A0A4P6JM21_KTERU</name>
<keyword evidence="1" id="KW-0285">Flavoprotein</keyword>
<protein>
    <submittedName>
        <fullName evidence="6">LLM class F420-dependent oxidoreductase</fullName>
    </submittedName>
</protein>
<dbReference type="RefSeq" id="WP_129886738.1">
    <property type="nucleotide sequence ID" value="NZ_CP035758.1"/>
</dbReference>
<evidence type="ECO:0000256" key="1">
    <source>
        <dbReference type="ARBA" id="ARBA00022630"/>
    </source>
</evidence>
<evidence type="ECO:0000256" key="4">
    <source>
        <dbReference type="ARBA" id="ARBA00023033"/>
    </source>
</evidence>